<evidence type="ECO:0000256" key="3">
    <source>
        <dbReference type="ARBA" id="ARBA00022692"/>
    </source>
</evidence>
<dbReference type="Pfam" id="PF01529">
    <property type="entry name" value="DHHC"/>
    <property type="match status" value="1"/>
</dbReference>
<dbReference type="Proteomes" id="UP000094336">
    <property type="component" value="Unassembled WGS sequence"/>
</dbReference>
<evidence type="ECO:0000256" key="8">
    <source>
        <dbReference type="ARBA" id="ARBA00023315"/>
    </source>
</evidence>
<dbReference type="PROSITE" id="PS50216">
    <property type="entry name" value="DHHC"/>
    <property type="match status" value="1"/>
</dbReference>
<dbReference type="EMBL" id="KV454442">
    <property type="protein sequence ID" value="ODQ77203.1"/>
    <property type="molecule type" value="Genomic_DNA"/>
</dbReference>
<keyword evidence="2 11" id="KW-0808">Transferase</keyword>
<keyword evidence="3 11" id="KW-0812">Transmembrane</keyword>
<keyword evidence="6" id="KW-0564">Palmitate</keyword>
<evidence type="ECO:0000256" key="7">
    <source>
        <dbReference type="ARBA" id="ARBA00023288"/>
    </source>
</evidence>
<dbReference type="GO" id="GO:0016020">
    <property type="term" value="C:membrane"/>
    <property type="evidence" value="ECO:0007669"/>
    <property type="project" value="UniProtKB-SubCell"/>
</dbReference>
<dbReference type="OrthoDB" id="331948at2759"/>
<dbReference type="RefSeq" id="XP_018982531.1">
    <property type="nucleotide sequence ID" value="XM_019130057.1"/>
</dbReference>
<dbReference type="PANTHER" id="PTHR22883">
    <property type="entry name" value="ZINC FINGER DHHC DOMAIN CONTAINING PROTEIN"/>
    <property type="match status" value="1"/>
</dbReference>
<keyword evidence="7" id="KW-0449">Lipoprotein</keyword>
<evidence type="ECO:0000256" key="1">
    <source>
        <dbReference type="ARBA" id="ARBA00004141"/>
    </source>
</evidence>
<dbReference type="STRING" id="984486.A0A1E3QHL4"/>
<dbReference type="InterPro" id="IPR039859">
    <property type="entry name" value="PFA4/ZDH16/20/ERF2-like"/>
</dbReference>
<feature type="transmembrane region" description="Helical" evidence="11">
    <location>
        <begin position="12"/>
        <end position="34"/>
    </location>
</feature>
<evidence type="ECO:0000256" key="11">
    <source>
        <dbReference type="RuleBase" id="RU079119"/>
    </source>
</evidence>
<comment type="similarity">
    <text evidence="9">Belongs to the DHHC palmitoyltransferase family. PFA5 subfamily.</text>
</comment>
<dbReference type="PANTHER" id="PTHR22883:SF23">
    <property type="entry name" value="PALMITOYLTRANSFERASE ZDHHC6"/>
    <property type="match status" value="1"/>
</dbReference>
<dbReference type="GO" id="GO:0006612">
    <property type="term" value="P:protein targeting to membrane"/>
    <property type="evidence" value="ECO:0007669"/>
    <property type="project" value="TreeGrafter"/>
</dbReference>
<keyword evidence="5 11" id="KW-0472">Membrane</keyword>
<organism evidence="13 14">
    <name type="scientific">Babjeviella inositovora NRRL Y-12698</name>
    <dbReference type="NCBI Taxonomy" id="984486"/>
    <lineage>
        <taxon>Eukaryota</taxon>
        <taxon>Fungi</taxon>
        <taxon>Dikarya</taxon>
        <taxon>Ascomycota</taxon>
        <taxon>Saccharomycotina</taxon>
        <taxon>Pichiomycetes</taxon>
        <taxon>Serinales incertae sedis</taxon>
        <taxon>Babjeviella</taxon>
    </lineage>
</organism>
<name>A0A1E3QHL4_9ASCO</name>
<feature type="transmembrane region" description="Helical" evidence="11">
    <location>
        <begin position="150"/>
        <end position="169"/>
    </location>
</feature>
<sequence>MLSFLKRWVVPNVTPILLIGLYGYVMYSFCHELAYKLIYLHYGLRAFYLAAVVVYSLLAAITLALWFQLKFLADPGTFAPQQHLDNIEQTPYFLSDPYGFPLFCSSCQSYKPLRVHHSTNHGRCVVKFDHFCIFLNAVVGYANYPVFIKLLVWFTVKWLFVLIVDVIFVNRVFTVDRHVNIHLIALAIACGFWLMLAGGLLASNLLKYIGANFTTVEEIAKRKPLDLHLSVVDGSLRKVVKIDPDLRSSLFDTRSFKQNWNQVFYCYQDRKLGSIARTVAYILLPFFDPWFVTKTFVQNKRHAVTIWEYNAMSNVKISDESWEIIQQKLRLDDLSQCWVLSMMLLKEMTDLESPSTADLKQRQE</sequence>
<evidence type="ECO:0000256" key="2">
    <source>
        <dbReference type="ARBA" id="ARBA00022679"/>
    </source>
</evidence>
<dbReference type="AlphaFoldDB" id="A0A1E3QHL4"/>
<keyword evidence="4 11" id="KW-1133">Transmembrane helix</keyword>
<feature type="transmembrane region" description="Helical" evidence="11">
    <location>
        <begin position="181"/>
        <end position="202"/>
    </location>
</feature>
<reference evidence="14" key="1">
    <citation type="submission" date="2016-05" db="EMBL/GenBank/DDBJ databases">
        <title>Comparative genomics of biotechnologically important yeasts.</title>
        <authorList>
            <consortium name="DOE Joint Genome Institute"/>
            <person name="Riley R."/>
            <person name="Haridas S."/>
            <person name="Wolfe K.H."/>
            <person name="Lopes M.R."/>
            <person name="Hittinger C.T."/>
            <person name="Goker M."/>
            <person name="Salamov A."/>
            <person name="Wisecaver J."/>
            <person name="Long T.M."/>
            <person name="Aerts A.L."/>
            <person name="Barry K."/>
            <person name="Choi C."/>
            <person name="Clum A."/>
            <person name="Coughlan A.Y."/>
            <person name="Deshpande S."/>
            <person name="Douglass A.P."/>
            <person name="Hanson S.J."/>
            <person name="Klenk H.-P."/>
            <person name="Labutti K."/>
            <person name="Lapidus A."/>
            <person name="Lindquist E."/>
            <person name="Lipzen A."/>
            <person name="Meier-Kolthoff J.P."/>
            <person name="Ohm R.A."/>
            <person name="Otillar R.P."/>
            <person name="Pangilinan J."/>
            <person name="Peng Y."/>
            <person name="Rokas A."/>
            <person name="Rosa C.A."/>
            <person name="Scheuner C."/>
            <person name="Sibirny A.A."/>
            <person name="Slot J.C."/>
            <person name="Stielow J.B."/>
            <person name="Sun H."/>
            <person name="Kurtzman C.P."/>
            <person name="Blackwell M."/>
            <person name="Grigoriev I.V."/>
            <person name="Jeffries T.W."/>
        </authorList>
    </citation>
    <scope>NUCLEOTIDE SEQUENCE [LARGE SCALE GENOMIC DNA]</scope>
    <source>
        <strain evidence="14">NRRL Y-12698</strain>
    </source>
</reference>
<evidence type="ECO:0000256" key="6">
    <source>
        <dbReference type="ARBA" id="ARBA00023139"/>
    </source>
</evidence>
<evidence type="ECO:0000313" key="14">
    <source>
        <dbReference type="Proteomes" id="UP000094336"/>
    </source>
</evidence>
<feature type="transmembrane region" description="Helical" evidence="11">
    <location>
        <begin position="46"/>
        <end position="67"/>
    </location>
</feature>
<dbReference type="InterPro" id="IPR001594">
    <property type="entry name" value="Palmitoyltrfase_DHHC"/>
</dbReference>
<accession>A0A1E3QHL4</accession>
<evidence type="ECO:0000256" key="10">
    <source>
        <dbReference type="ARBA" id="ARBA00048048"/>
    </source>
</evidence>
<comment type="subcellular location">
    <subcellularLocation>
        <location evidence="1">Membrane</location>
        <topology evidence="1">Multi-pass membrane protein</topology>
    </subcellularLocation>
</comment>
<protein>
    <recommendedName>
        <fullName evidence="11">Palmitoyltransferase</fullName>
        <ecNumber evidence="11">2.3.1.225</ecNumber>
    </recommendedName>
</protein>
<dbReference type="GO" id="GO:0019706">
    <property type="term" value="F:protein-cysteine S-palmitoyltransferase activity"/>
    <property type="evidence" value="ECO:0007669"/>
    <property type="project" value="UniProtKB-EC"/>
</dbReference>
<dbReference type="GO" id="GO:0005783">
    <property type="term" value="C:endoplasmic reticulum"/>
    <property type="evidence" value="ECO:0007669"/>
    <property type="project" value="TreeGrafter"/>
</dbReference>
<keyword evidence="8 11" id="KW-0012">Acyltransferase</keyword>
<evidence type="ECO:0000256" key="4">
    <source>
        <dbReference type="ARBA" id="ARBA00022989"/>
    </source>
</evidence>
<comment type="catalytic activity">
    <reaction evidence="10 11">
        <text>L-cysteinyl-[protein] + hexadecanoyl-CoA = S-hexadecanoyl-L-cysteinyl-[protein] + CoA</text>
        <dbReference type="Rhea" id="RHEA:36683"/>
        <dbReference type="Rhea" id="RHEA-COMP:10131"/>
        <dbReference type="Rhea" id="RHEA-COMP:11032"/>
        <dbReference type="ChEBI" id="CHEBI:29950"/>
        <dbReference type="ChEBI" id="CHEBI:57287"/>
        <dbReference type="ChEBI" id="CHEBI:57379"/>
        <dbReference type="ChEBI" id="CHEBI:74151"/>
        <dbReference type="EC" id="2.3.1.225"/>
    </reaction>
</comment>
<gene>
    <name evidence="13" type="ORF">BABINDRAFT_163711</name>
</gene>
<evidence type="ECO:0000256" key="9">
    <source>
        <dbReference type="ARBA" id="ARBA00038298"/>
    </source>
</evidence>
<feature type="domain" description="Palmitoyltransferase DHHC" evidence="12">
    <location>
        <begin position="102"/>
        <end position="221"/>
    </location>
</feature>
<keyword evidence="14" id="KW-1185">Reference proteome</keyword>
<evidence type="ECO:0000259" key="12">
    <source>
        <dbReference type="Pfam" id="PF01529"/>
    </source>
</evidence>
<comment type="domain">
    <text evidence="11">The DHHC domain is required for palmitoyltransferase activity.</text>
</comment>
<dbReference type="GO" id="GO:0005794">
    <property type="term" value="C:Golgi apparatus"/>
    <property type="evidence" value="ECO:0007669"/>
    <property type="project" value="TreeGrafter"/>
</dbReference>
<proteinExistence type="inferred from homology"/>
<evidence type="ECO:0000313" key="13">
    <source>
        <dbReference type="EMBL" id="ODQ77203.1"/>
    </source>
</evidence>
<evidence type="ECO:0000256" key="5">
    <source>
        <dbReference type="ARBA" id="ARBA00023136"/>
    </source>
</evidence>
<dbReference type="GeneID" id="30147910"/>
<dbReference type="EC" id="2.3.1.225" evidence="11"/>